<evidence type="ECO:0000256" key="1">
    <source>
        <dbReference type="SAM" id="MobiDB-lite"/>
    </source>
</evidence>
<proteinExistence type="predicted"/>
<geneLocation type="mitochondrion" evidence="3"/>
<sequence>MMNLLINQFLFINFKINLISLINYLRIQINLFNLIAYDIVTFLISFINLNLMIIHLIIYNNYLKIFINNINLRFEILKLILFIFINFNLPSLLIKIRVYYLLSIVIINLLLILLNYSIYELNFITFNLVSFFNLESYSNLESYFYLSNNPLDDNFNYVMPTNQNGNSNHNDFNFSSSSNNNLNPSNNPNPLGSDSNAIVLINGNQEIENNNNLVYNTYYDSDNTSDYNSSSSNESLQSRLLVNNDNTGNESSQVRTRLLFRASSPVTIFNEVSYDPQFDDLEFNTKVLYPYGHIWFDRMVQFHINNYSVGSLMEIISNTSYTDNLYWNTESINEAIEYIRNKINQ</sequence>
<keyword evidence="2" id="KW-1133">Transmembrane helix</keyword>
<name>A0A346LZM3_9AGAR</name>
<keyword evidence="2" id="KW-0472">Membrane</keyword>
<keyword evidence="3" id="KW-0496">Mitochondrion</keyword>
<dbReference type="GeneID" id="38284490"/>
<gene>
    <name evidence="3" type="primary">orf345</name>
</gene>
<dbReference type="RefSeq" id="YP_009522495.1">
    <property type="nucleotide sequence ID" value="NC_039589.1"/>
</dbReference>
<reference evidence="3" key="1">
    <citation type="journal article" date="2019" name="Int. J. Biol. Macromol.">
        <title>The first complete mitochondrial genome from the family Hygrophoraceae (Hygrophorus russula) by next-generation sequencing and phylogenetic implications.</title>
        <authorList>
            <person name="Li Q."/>
            <person name="Wang Q."/>
            <person name="Jin X."/>
            <person name="Chen Z."/>
            <person name="Xiong C."/>
            <person name="Li P."/>
            <person name="Zhao J."/>
            <person name="Huang W."/>
        </authorList>
    </citation>
    <scope>NUCLEOTIDE SEQUENCE</scope>
    <source>
        <strain evidence="3">SLZ1</strain>
    </source>
</reference>
<feature type="transmembrane region" description="Helical" evidence="2">
    <location>
        <begin position="99"/>
        <end position="119"/>
    </location>
</feature>
<feature type="transmembrane region" description="Helical" evidence="2">
    <location>
        <begin position="6"/>
        <end position="25"/>
    </location>
</feature>
<keyword evidence="2" id="KW-0812">Transmembrane</keyword>
<organism evidence="3">
    <name type="scientific">Hygrophorus russula</name>
    <dbReference type="NCBI Taxonomy" id="264141"/>
    <lineage>
        <taxon>Eukaryota</taxon>
        <taxon>Fungi</taxon>
        <taxon>Dikarya</taxon>
        <taxon>Basidiomycota</taxon>
        <taxon>Agaricomycotina</taxon>
        <taxon>Agaricomycetes</taxon>
        <taxon>Agaricomycetidae</taxon>
        <taxon>Agaricales</taxon>
        <taxon>Hygrophoraceae</taxon>
        <taxon>Hygrophorus</taxon>
    </lineage>
</organism>
<evidence type="ECO:0000256" key="2">
    <source>
        <dbReference type="SAM" id="Phobius"/>
    </source>
</evidence>
<feature type="transmembrane region" description="Helical" evidence="2">
    <location>
        <begin position="37"/>
        <end position="58"/>
    </location>
</feature>
<evidence type="ECO:0000313" key="3">
    <source>
        <dbReference type="EMBL" id="AXQ02218.1"/>
    </source>
</evidence>
<feature type="transmembrane region" description="Helical" evidence="2">
    <location>
        <begin position="70"/>
        <end position="87"/>
    </location>
</feature>
<accession>A0A346LZM3</accession>
<protein>
    <submittedName>
        <fullName evidence="3">Uncharacterized protein</fullName>
    </submittedName>
</protein>
<dbReference type="AlphaFoldDB" id="A0A346LZM3"/>
<dbReference type="EMBL" id="MH643589">
    <property type="protein sequence ID" value="AXQ02218.1"/>
    <property type="molecule type" value="Genomic_DNA"/>
</dbReference>
<feature type="region of interest" description="Disordered" evidence="1">
    <location>
        <begin position="168"/>
        <end position="189"/>
    </location>
</feature>